<gene>
    <name evidence="2" type="ORF">K1X13_10455</name>
</gene>
<feature type="chain" id="PRO_5045444661" description="Lipoprotein" evidence="1">
    <location>
        <begin position="26"/>
        <end position="144"/>
    </location>
</feature>
<dbReference type="Gene3D" id="2.40.420.20">
    <property type="match status" value="1"/>
</dbReference>
<evidence type="ECO:0000256" key="1">
    <source>
        <dbReference type="SAM" id="SignalP"/>
    </source>
</evidence>
<protein>
    <recommendedName>
        <fullName evidence="4">Lipoprotein</fullName>
    </recommendedName>
</protein>
<accession>A0ABS7RJL2</accession>
<dbReference type="EMBL" id="JAIEZQ010000002">
    <property type="protein sequence ID" value="MBY9075238.1"/>
    <property type="molecule type" value="Genomic_DNA"/>
</dbReference>
<evidence type="ECO:0008006" key="4">
    <source>
        <dbReference type="Google" id="ProtNLM"/>
    </source>
</evidence>
<evidence type="ECO:0000313" key="2">
    <source>
        <dbReference type="EMBL" id="MBY9075238.1"/>
    </source>
</evidence>
<comment type="caution">
    <text evidence="2">The sequence shown here is derived from an EMBL/GenBank/DDBJ whole genome shotgun (WGS) entry which is preliminary data.</text>
</comment>
<keyword evidence="3" id="KW-1185">Reference proteome</keyword>
<dbReference type="RefSeq" id="WP_221025010.1">
    <property type="nucleotide sequence ID" value="NZ_JAIEZQ010000002.1"/>
</dbReference>
<dbReference type="PROSITE" id="PS51257">
    <property type="entry name" value="PROKAR_LIPOPROTEIN"/>
    <property type="match status" value="1"/>
</dbReference>
<organism evidence="2 3">
    <name type="scientific">Nocardioides jiangsuensis</name>
    <dbReference type="NCBI Taxonomy" id="2866161"/>
    <lineage>
        <taxon>Bacteria</taxon>
        <taxon>Bacillati</taxon>
        <taxon>Actinomycetota</taxon>
        <taxon>Actinomycetes</taxon>
        <taxon>Propionibacteriales</taxon>
        <taxon>Nocardioidaceae</taxon>
        <taxon>Nocardioides</taxon>
    </lineage>
</organism>
<evidence type="ECO:0000313" key="3">
    <source>
        <dbReference type="Proteomes" id="UP000754710"/>
    </source>
</evidence>
<feature type="signal peptide" evidence="1">
    <location>
        <begin position="1"/>
        <end position="25"/>
    </location>
</feature>
<name>A0ABS7RJL2_9ACTN</name>
<keyword evidence="1" id="KW-0732">Signal</keyword>
<reference evidence="2 3" key="1">
    <citation type="submission" date="2021-08" db="EMBL/GenBank/DDBJ databases">
        <title>Nocardioides bacterium WL0053 sp. nov., isolated from the sediment.</title>
        <authorList>
            <person name="Wang L."/>
            <person name="Zhang D."/>
            <person name="Zhang A."/>
        </authorList>
    </citation>
    <scope>NUCLEOTIDE SEQUENCE [LARGE SCALE GENOMIC DNA]</scope>
    <source>
        <strain evidence="2 3">WL0053</strain>
    </source>
</reference>
<proteinExistence type="predicted"/>
<sequence length="144" mass="15155">MQRKRAAVPAILLATAGLLSGCAGAVSDAYVIENEPGSTHHIAGTELSRVTLTEDAVERLGIDTTPVTATGRHLVVPTSAVFVDTEGAWWVYTNPRPAVYVRHEVEVGREQSGRAILAHGPAEGTEVVTVGVAELYGVEFAVGH</sequence>
<dbReference type="Proteomes" id="UP000754710">
    <property type="component" value="Unassembled WGS sequence"/>
</dbReference>